<evidence type="ECO:0000313" key="4">
    <source>
        <dbReference type="EMBL" id="MFD1671901.1"/>
    </source>
</evidence>
<evidence type="ECO:0000256" key="2">
    <source>
        <dbReference type="SAM" id="Coils"/>
    </source>
</evidence>
<feature type="coiled-coil region" evidence="2">
    <location>
        <begin position="77"/>
        <end position="108"/>
    </location>
</feature>
<keyword evidence="1" id="KW-0238">DNA-binding</keyword>
<reference evidence="5" key="1">
    <citation type="journal article" date="2019" name="Int. J. Syst. Evol. Microbiol.">
        <title>The Global Catalogue of Microorganisms (GCM) 10K type strain sequencing project: providing services to taxonomists for standard genome sequencing and annotation.</title>
        <authorList>
            <consortium name="The Broad Institute Genomics Platform"/>
            <consortium name="The Broad Institute Genome Sequencing Center for Infectious Disease"/>
            <person name="Wu L."/>
            <person name="Ma J."/>
        </authorList>
    </citation>
    <scope>NUCLEOTIDE SEQUENCE [LARGE SCALE GENOMIC DNA]</scope>
    <source>
        <strain evidence="5">CCM 8896</strain>
    </source>
</reference>
<evidence type="ECO:0000313" key="5">
    <source>
        <dbReference type="Proteomes" id="UP001597267"/>
    </source>
</evidence>
<dbReference type="CDD" id="cd01109">
    <property type="entry name" value="HTH_YyaN"/>
    <property type="match status" value="1"/>
</dbReference>
<sequence length="136" mass="16288">MNIAQASEKFDVTKETLRYWERLNLLPEIPRNDSGYRDYGEQELNWIFFIKAMRQAGMSIESLVEFIALYRQNMDTREAQKTLLVEQRDKLEAQKAEIEKTLNYLNFKLDNFESHVLNYENEKLYYKTDAELNSET</sequence>
<dbReference type="PANTHER" id="PTHR30204">
    <property type="entry name" value="REDOX-CYCLING DRUG-SENSING TRANSCRIPTIONAL ACTIVATOR SOXR"/>
    <property type="match status" value="1"/>
</dbReference>
<organism evidence="4 5">
    <name type="scientific">Agrilactobacillus yilanensis</name>
    <dbReference type="NCBI Taxonomy" id="2485997"/>
    <lineage>
        <taxon>Bacteria</taxon>
        <taxon>Bacillati</taxon>
        <taxon>Bacillota</taxon>
        <taxon>Bacilli</taxon>
        <taxon>Lactobacillales</taxon>
        <taxon>Lactobacillaceae</taxon>
        <taxon>Agrilactobacillus</taxon>
    </lineage>
</organism>
<dbReference type="InterPro" id="IPR009061">
    <property type="entry name" value="DNA-bd_dom_put_sf"/>
</dbReference>
<dbReference type="InterPro" id="IPR000551">
    <property type="entry name" value="MerR-type_HTH_dom"/>
</dbReference>
<name>A0ABW4J8H0_9LACO</name>
<comment type="caution">
    <text evidence="4">The sequence shown here is derived from an EMBL/GenBank/DDBJ whole genome shotgun (WGS) entry which is preliminary data.</text>
</comment>
<keyword evidence="5" id="KW-1185">Reference proteome</keyword>
<gene>
    <name evidence="4" type="ORF">ACFQ5M_07335</name>
</gene>
<evidence type="ECO:0000259" key="3">
    <source>
        <dbReference type="PROSITE" id="PS50937"/>
    </source>
</evidence>
<proteinExistence type="predicted"/>
<protein>
    <submittedName>
        <fullName evidence="4">MerR family transcriptional regulator</fullName>
    </submittedName>
</protein>
<dbReference type="SMART" id="SM00422">
    <property type="entry name" value="HTH_MERR"/>
    <property type="match status" value="1"/>
</dbReference>
<dbReference type="EMBL" id="JBHTOP010000022">
    <property type="protein sequence ID" value="MFD1671901.1"/>
    <property type="molecule type" value="Genomic_DNA"/>
</dbReference>
<dbReference type="InterPro" id="IPR047057">
    <property type="entry name" value="MerR_fam"/>
</dbReference>
<keyword evidence="2" id="KW-0175">Coiled coil</keyword>
<accession>A0ABW4J8H0</accession>
<feature type="domain" description="HTH merR-type" evidence="3">
    <location>
        <begin position="1"/>
        <end position="69"/>
    </location>
</feature>
<evidence type="ECO:0000256" key="1">
    <source>
        <dbReference type="ARBA" id="ARBA00023125"/>
    </source>
</evidence>
<dbReference type="Proteomes" id="UP001597267">
    <property type="component" value="Unassembled WGS sequence"/>
</dbReference>
<dbReference type="PANTHER" id="PTHR30204:SF98">
    <property type="entry name" value="HTH-TYPE TRANSCRIPTIONAL REGULATOR ADHR"/>
    <property type="match status" value="1"/>
</dbReference>
<dbReference type="SUPFAM" id="SSF46955">
    <property type="entry name" value="Putative DNA-binding domain"/>
    <property type="match status" value="1"/>
</dbReference>
<dbReference type="RefSeq" id="WP_125714368.1">
    <property type="nucleotide sequence ID" value="NZ_JBHTOP010000022.1"/>
</dbReference>
<dbReference type="Gene3D" id="1.10.1660.10">
    <property type="match status" value="1"/>
</dbReference>
<dbReference type="PROSITE" id="PS50937">
    <property type="entry name" value="HTH_MERR_2"/>
    <property type="match status" value="1"/>
</dbReference>
<dbReference type="Pfam" id="PF13411">
    <property type="entry name" value="MerR_1"/>
    <property type="match status" value="1"/>
</dbReference>